<evidence type="ECO:0000313" key="11">
    <source>
        <dbReference type="EMBL" id="THV42787.1"/>
    </source>
</evidence>
<dbReference type="Gene3D" id="2.160.20.10">
    <property type="entry name" value="Single-stranded right-handed beta-helix, Pectin lyase-like"/>
    <property type="match status" value="1"/>
</dbReference>
<dbReference type="GO" id="GO:0016837">
    <property type="term" value="F:carbon-oxygen lyase activity, acting on polysaccharides"/>
    <property type="evidence" value="ECO:0007669"/>
    <property type="project" value="TreeGrafter"/>
</dbReference>
<dbReference type="Proteomes" id="UP000308760">
    <property type="component" value="Unassembled WGS sequence"/>
</dbReference>
<evidence type="ECO:0000256" key="6">
    <source>
        <dbReference type="ARBA" id="ARBA00022837"/>
    </source>
</evidence>
<dbReference type="CDD" id="cd04082">
    <property type="entry name" value="CBM35_pectate_lyase-like"/>
    <property type="match status" value="1"/>
</dbReference>
<evidence type="ECO:0000256" key="4">
    <source>
        <dbReference type="ARBA" id="ARBA00022723"/>
    </source>
</evidence>
<dbReference type="PROSITE" id="PS51175">
    <property type="entry name" value="CBM6"/>
    <property type="match status" value="1"/>
</dbReference>
<feature type="chain" id="PRO_5020187004" evidence="9">
    <location>
        <begin position="33"/>
        <end position="526"/>
    </location>
</feature>
<dbReference type="GO" id="GO:0046872">
    <property type="term" value="F:metal ion binding"/>
    <property type="evidence" value="ECO:0007669"/>
    <property type="project" value="UniProtKB-KW"/>
</dbReference>
<reference evidence="12" key="1">
    <citation type="submission" date="2019-04" db="EMBL/GenBank/DDBJ databases">
        <title>Nocardioides xinjiangensis sp. nov.</title>
        <authorList>
            <person name="Liu S."/>
        </authorList>
    </citation>
    <scope>NUCLEOTIDE SEQUENCE [LARGE SCALE GENOMIC DNA]</scope>
    <source>
        <strain evidence="12">18</strain>
    </source>
</reference>
<evidence type="ECO:0000256" key="3">
    <source>
        <dbReference type="ARBA" id="ARBA00022525"/>
    </source>
</evidence>
<protein>
    <submittedName>
        <fullName evidence="11">Carbohydrate-binding protein</fullName>
    </submittedName>
</protein>
<evidence type="ECO:0000256" key="8">
    <source>
        <dbReference type="ARBA" id="ARBA00038263"/>
    </source>
</evidence>
<dbReference type="SUPFAM" id="SSF51126">
    <property type="entry name" value="Pectin lyase-like"/>
    <property type="match status" value="1"/>
</dbReference>
<dbReference type="SUPFAM" id="SSF49785">
    <property type="entry name" value="Galactose-binding domain-like"/>
    <property type="match status" value="1"/>
</dbReference>
<gene>
    <name evidence="11" type="ORF">FAB82_04520</name>
</gene>
<evidence type="ECO:0000256" key="5">
    <source>
        <dbReference type="ARBA" id="ARBA00022729"/>
    </source>
</evidence>
<name>A0A4S8QDX6_9ACTN</name>
<sequence length="526" mass="54277">MSRRRVRATVVAGLTGLVTIAATVIAMNSAQAASTRYEAETSPATCGGTIDSNHAGYSGSGFCNSTNADGAAAQFTINSSGAGTATLGIRYANGGSGDRPANLVVNGATVQSAGSYGVTGAWANWTTKTVTVPVNAGNNTIRLVATGADGLANIDFVDFELGGDPGETTPPPQGDAIYVAPSGTSGAAGTISNPTTLASAVDRVAAGGTIYLRGGTYNYSQTVVIGENNNGLSGDRTQLFAYNNETPVLNFSAQSEATTARGLSVNGDYWHVRGIIVERAGDNGISVGGSNNVFERVVTRFNRDSGLQISRAASTTPKADWPANNLVITSESHDNADSDGEDADGFAAKLTVGSGNVFRNTVAHHNIDDGWDLYTKTDTGAIGVVTIENSLAWGNGTLSNGSQAGNGDRNGFKLGGEDISVNHIIRNNFAIDNGKHGFTYNRNLGSMTISGNVSTNNEERNFNFDGGSSVFTNNTSCNSGSTDRIIGSADGTNQFWSGSNGSRCSSYSGTLRWSFASDGRLVVTFG</sequence>
<evidence type="ECO:0000256" key="2">
    <source>
        <dbReference type="ARBA" id="ARBA00004613"/>
    </source>
</evidence>
<keyword evidence="7" id="KW-0456">Lyase</keyword>
<keyword evidence="6" id="KW-0106">Calcium</keyword>
<dbReference type="AlphaFoldDB" id="A0A4S8QDX6"/>
<evidence type="ECO:0000256" key="7">
    <source>
        <dbReference type="ARBA" id="ARBA00023239"/>
    </source>
</evidence>
<dbReference type="InterPro" id="IPR011050">
    <property type="entry name" value="Pectin_lyase_fold/virulence"/>
</dbReference>
<dbReference type="Pfam" id="PF03422">
    <property type="entry name" value="CBM_6"/>
    <property type="match status" value="1"/>
</dbReference>
<dbReference type="InterPro" id="IPR005084">
    <property type="entry name" value="CBM6"/>
</dbReference>
<dbReference type="Gene3D" id="2.60.120.260">
    <property type="entry name" value="Galactose-binding domain-like"/>
    <property type="match status" value="1"/>
</dbReference>
<evidence type="ECO:0000256" key="9">
    <source>
        <dbReference type="SAM" id="SignalP"/>
    </source>
</evidence>
<dbReference type="InterPro" id="IPR008979">
    <property type="entry name" value="Galactose-bd-like_sf"/>
</dbReference>
<dbReference type="EMBL" id="STGY01000016">
    <property type="protein sequence ID" value="THV42787.1"/>
    <property type="molecule type" value="Genomic_DNA"/>
</dbReference>
<evidence type="ECO:0000256" key="1">
    <source>
        <dbReference type="ARBA" id="ARBA00001913"/>
    </source>
</evidence>
<dbReference type="GO" id="GO:0005576">
    <property type="term" value="C:extracellular region"/>
    <property type="evidence" value="ECO:0007669"/>
    <property type="project" value="UniProtKB-SubCell"/>
</dbReference>
<dbReference type="InterPro" id="IPR012334">
    <property type="entry name" value="Pectin_lyas_fold"/>
</dbReference>
<keyword evidence="5 9" id="KW-0732">Signal</keyword>
<dbReference type="PANTHER" id="PTHR40088">
    <property type="entry name" value="PECTATE LYASE (EUROFUNG)"/>
    <property type="match status" value="1"/>
</dbReference>
<evidence type="ECO:0000313" key="12">
    <source>
        <dbReference type="Proteomes" id="UP000308760"/>
    </source>
</evidence>
<keyword evidence="4" id="KW-0479">Metal-binding</keyword>
<accession>A0A4S8QDX6</accession>
<keyword evidence="12" id="KW-1185">Reference proteome</keyword>
<dbReference type="InterPro" id="IPR052052">
    <property type="entry name" value="Polysaccharide_Lyase_9"/>
</dbReference>
<feature type="signal peptide" evidence="9">
    <location>
        <begin position="1"/>
        <end position="32"/>
    </location>
</feature>
<reference evidence="11 12" key="2">
    <citation type="submission" date="2019-05" db="EMBL/GenBank/DDBJ databases">
        <title>Glycomyces buryatensis sp. nov.</title>
        <authorList>
            <person name="Nikitina E."/>
        </authorList>
    </citation>
    <scope>NUCLEOTIDE SEQUENCE [LARGE SCALE GENOMIC DNA]</scope>
    <source>
        <strain evidence="11 12">18</strain>
    </source>
</reference>
<keyword evidence="3" id="KW-0964">Secreted</keyword>
<dbReference type="RefSeq" id="WP_136533352.1">
    <property type="nucleotide sequence ID" value="NZ_STGY01000016.1"/>
</dbReference>
<comment type="caution">
    <text evidence="11">The sequence shown here is derived from an EMBL/GenBank/DDBJ whole genome shotgun (WGS) entry which is preliminary data.</text>
</comment>
<organism evidence="11 12">
    <name type="scientific">Glycomyces buryatensis</name>
    <dbReference type="NCBI Taxonomy" id="2570927"/>
    <lineage>
        <taxon>Bacteria</taxon>
        <taxon>Bacillati</taxon>
        <taxon>Actinomycetota</taxon>
        <taxon>Actinomycetes</taxon>
        <taxon>Glycomycetales</taxon>
        <taxon>Glycomycetaceae</taxon>
        <taxon>Glycomyces</taxon>
    </lineage>
</organism>
<proteinExistence type="inferred from homology"/>
<dbReference type="GO" id="GO:0030246">
    <property type="term" value="F:carbohydrate binding"/>
    <property type="evidence" value="ECO:0007669"/>
    <property type="project" value="InterPro"/>
</dbReference>
<evidence type="ECO:0000259" key="10">
    <source>
        <dbReference type="PROSITE" id="PS51175"/>
    </source>
</evidence>
<comment type="similarity">
    <text evidence="8">Belongs to the polysaccharide lyase 9 family.</text>
</comment>
<comment type="subcellular location">
    <subcellularLocation>
        <location evidence="2">Secreted</location>
    </subcellularLocation>
</comment>
<dbReference type="PANTHER" id="PTHR40088:SF1">
    <property type="entry name" value="PECTATE LYASE PEL9"/>
    <property type="match status" value="1"/>
</dbReference>
<feature type="domain" description="CBM6" evidence="10">
    <location>
        <begin position="35"/>
        <end position="160"/>
    </location>
</feature>
<dbReference type="OrthoDB" id="8660908at2"/>
<comment type="cofactor">
    <cofactor evidence="1">
        <name>Ca(2+)</name>
        <dbReference type="ChEBI" id="CHEBI:29108"/>
    </cofactor>
</comment>